<dbReference type="InterPro" id="IPR016181">
    <property type="entry name" value="Acyl_CoA_acyltransferase"/>
</dbReference>
<proteinExistence type="predicted"/>
<dbReference type="OrthoDB" id="6382410at2"/>
<dbReference type="GO" id="GO:0016747">
    <property type="term" value="F:acyltransferase activity, transferring groups other than amino-acyl groups"/>
    <property type="evidence" value="ECO:0007669"/>
    <property type="project" value="InterPro"/>
</dbReference>
<keyword evidence="2" id="KW-0808">Transferase</keyword>
<gene>
    <name evidence="2" type="primary">yesJ</name>
    <name evidence="2" type="ORF">AKA01nite_18520</name>
</gene>
<accession>A0A511AVK7</accession>
<protein>
    <submittedName>
        <fullName evidence="2">Putative N-acetyltransferase YesJ</fullName>
    </submittedName>
</protein>
<name>A0A511AVK7_9LACT</name>
<dbReference type="Pfam" id="PF00583">
    <property type="entry name" value="Acetyltransf_1"/>
    <property type="match status" value="1"/>
</dbReference>
<dbReference type="Gene3D" id="3.40.630.30">
    <property type="match status" value="1"/>
</dbReference>
<keyword evidence="3" id="KW-1185">Reference proteome</keyword>
<reference evidence="2 3" key="1">
    <citation type="submission" date="2019-07" db="EMBL/GenBank/DDBJ databases">
        <title>Whole genome shotgun sequence of Alkalibacterium kapii NBRC 103247.</title>
        <authorList>
            <person name="Hosoyama A."/>
            <person name="Uohara A."/>
            <person name="Ohji S."/>
            <person name="Ichikawa N."/>
        </authorList>
    </citation>
    <scope>NUCLEOTIDE SEQUENCE [LARGE SCALE GENOMIC DNA]</scope>
    <source>
        <strain evidence="2 3">NBRC 103247</strain>
    </source>
</reference>
<dbReference type="InterPro" id="IPR000182">
    <property type="entry name" value="GNAT_dom"/>
</dbReference>
<dbReference type="EMBL" id="BJUY01000059">
    <property type="protein sequence ID" value="GEK92230.1"/>
    <property type="molecule type" value="Genomic_DNA"/>
</dbReference>
<evidence type="ECO:0000259" key="1">
    <source>
        <dbReference type="PROSITE" id="PS51186"/>
    </source>
</evidence>
<dbReference type="SUPFAM" id="SSF55729">
    <property type="entry name" value="Acyl-CoA N-acyltransferases (Nat)"/>
    <property type="match status" value="1"/>
</dbReference>
<feature type="domain" description="N-acetyltransferase" evidence="1">
    <location>
        <begin position="4"/>
        <end position="176"/>
    </location>
</feature>
<dbReference type="Proteomes" id="UP000321662">
    <property type="component" value="Unassembled WGS sequence"/>
</dbReference>
<dbReference type="AlphaFoldDB" id="A0A511AVK7"/>
<dbReference type="PROSITE" id="PS51186">
    <property type="entry name" value="GNAT"/>
    <property type="match status" value="1"/>
</dbReference>
<evidence type="ECO:0000313" key="2">
    <source>
        <dbReference type="EMBL" id="GEK92230.1"/>
    </source>
</evidence>
<organism evidence="2 3">
    <name type="scientific">Alkalibacterium kapii</name>
    <dbReference type="NCBI Taxonomy" id="426704"/>
    <lineage>
        <taxon>Bacteria</taxon>
        <taxon>Bacillati</taxon>
        <taxon>Bacillota</taxon>
        <taxon>Bacilli</taxon>
        <taxon>Lactobacillales</taxon>
        <taxon>Carnobacteriaceae</taxon>
        <taxon>Alkalibacterium</taxon>
    </lineage>
</organism>
<sequence>MDKAQVKTAQLNDLSLVRKLLTDTAKWLREKGSTQWAGLLKGEDVHNIEEAIKRKEVFLVYRSQKIIGTFALWSTQTKWDQELWGENESNDFLYLHRLALGNNEHGRNAGSILLDKAKEITISKDKKGLRLDCLADNTYLNTFYKKNDFSFQKGVKGYFNGIDHKDYHLYYWENRKKVLKNEI</sequence>
<evidence type="ECO:0000313" key="3">
    <source>
        <dbReference type="Proteomes" id="UP000321662"/>
    </source>
</evidence>
<comment type="caution">
    <text evidence="2">The sequence shown here is derived from an EMBL/GenBank/DDBJ whole genome shotgun (WGS) entry which is preliminary data.</text>
</comment>
<dbReference type="RefSeq" id="WP_146925033.1">
    <property type="nucleotide sequence ID" value="NZ_BJUY01000059.1"/>
</dbReference>